<reference evidence="1 2" key="2">
    <citation type="submission" date="2018-11" db="EMBL/GenBank/DDBJ databases">
        <authorList>
            <consortium name="Pathogen Informatics"/>
        </authorList>
    </citation>
    <scope>NUCLEOTIDE SEQUENCE [LARGE SCALE GENOMIC DNA]</scope>
    <source>
        <strain evidence="1 2">MHpl1</strain>
    </source>
</reference>
<reference evidence="3" key="1">
    <citation type="submission" date="2017-02" db="UniProtKB">
        <authorList>
            <consortium name="WormBaseParasite"/>
        </authorList>
    </citation>
    <scope>IDENTIFICATION</scope>
</reference>
<dbReference type="WBParaSite" id="HPLM_0000194101-mRNA-1">
    <property type="protein sequence ID" value="HPLM_0000194101-mRNA-1"/>
    <property type="gene ID" value="HPLM_0000194101"/>
</dbReference>
<organism evidence="3">
    <name type="scientific">Haemonchus placei</name>
    <name type="common">Barber's pole worm</name>
    <dbReference type="NCBI Taxonomy" id="6290"/>
    <lineage>
        <taxon>Eukaryota</taxon>
        <taxon>Metazoa</taxon>
        <taxon>Ecdysozoa</taxon>
        <taxon>Nematoda</taxon>
        <taxon>Chromadorea</taxon>
        <taxon>Rhabditida</taxon>
        <taxon>Rhabditina</taxon>
        <taxon>Rhabditomorpha</taxon>
        <taxon>Strongyloidea</taxon>
        <taxon>Trichostrongylidae</taxon>
        <taxon>Haemonchus</taxon>
    </lineage>
</organism>
<sequence>MGDHFNYYNAAARRSNTLYGVHTASYSLVGGRTAERHGNKMIRALPANHLQSIQTKFFQISLVFSI</sequence>
<name>A0A0N4VXC1_HAEPC</name>
<evidence type="ECO:0000313" key="1">
    <source>
        <dbReference type="EMBL" id="VDO12107.1"/>
    </source>
</evidence>
<dbReference type="EMBL" id="UZAF01003131">
    <property type="protein sequence ID" value="VDO12107.1"/>
    <property type="molecule type" value="Genomic_DNA"/>
</dbReference>
<protein>
    <submittedName>
        <fullName evidence="1 3">Uncharacterized protein</fullName>
    </submittedName>
</protein>
<keyword evidence="2" id="KW-1185">Reference proteome</keyword>
<accession>A0A0N4VXC1</accession>
<proteinExistence type="predicted"/>
<dbReference type="AlphaFoldDB" id="A0A0N4VXC1"/>
<gene>
    <name evidence="1" type="ORF">HPLM_LOCUS1939</name>
</gene>
<evidence type="ECO:0000313" key="3">
    <source>
        <dbReference type="WBParaSite" id="HPLM_0000194101-mRNA-1"/>
    </source>
</evidence>
<evidence type="ECO:0000313" key="2">
    <source>
        <dbReference type="Proteomes" id="UP000268014"/>
    </source>
</evidence>
<dbReference type="Proteomes" id="UP000268014">
    <property type="component" value="Unassembled WGS sequence"/>
</dbReference>